<dbReference type="Pfam" id="PF03004">
    <property type="entry name" value="Transposase_24"/>
    <property type="match status" value="1"/>
</dbReference>
<dbReference type="EMBL" id="RXGB01001008">
    <property type="protein sequence ID" value="TMX00739.1"/>
    <property type="molecule type" value="Genomic_DNA"/>
</dbReference>
<comment type="caution">
    <text evidence="1">The sequence shown here is derived from an EMBL/GenBank/DDBJ whole genome shotgun (WGS) entry which is preliminary data.</text>
</comment>
<dbReference type="AlphaFoldDB" id="A0A6N2C345"/>
<reference evidence="1" key="1">
    <citation type="submission" date="2019-05" db="EMBL/GenBank/DDBJ databases">
        <title>The de novo reference genome and transcriptome assemblies of the wild tomato species Solanum chilense.</title>
        <authorList>
            <person name="Stam R."/>
            <person name="Nosenko T."/>
            <person name="Hoerger A.C."/>
            <person name="Stephan W."/>
            <person name="Seidel M.A."/>
            <person name="Kuhn J.M.M."/>
            <person name="Haberer G."/>
            <person name="Tellier A."/>
        </authorList>
    </citation>
    <scope>NUCLEOTIDE SEQUENCE</scope>
    <source>
        <tissue evidence="1">Mature leaves</tissue>
    </source>
</reference>
<gene>
    <name evidence="1" type="ORF">EJD97_000217</name>
</gene>
<evidence type="ECO:0000313" key="1">
    <source>
        <dbReference type="EMBL" id="TMX00739.1"/>
    </source>
</evidence>
<sequence length="169" mass="19218">MSENEENESLDDEEWDDNDRHCEHLVVSWTKKAKKKKSKRPIDPEDIVGSISFIPWRINHDIHILSVSSYKFKVILDQTKKVGGSLKGGSLLTGGAKLVGTIAREMEKELGRTSISLEVFKKTHVKKKENESDSDVWVEERDEQTFNEFQHYVAENLDSSVQSTPGVST</sequence>
<protein>
    <submittedName>
        <fullName evidence="1">Uncharacterized protein</fullName>
    </submittedName>
</protein>
<name>A0A6N2C345_SOLCI</name>
<accession>A0A6N2C345</accession>
<dbReference type="InterPro" id="IPR004252">
    <property type="entry name" value="Probable_transposase_24"/>
</dbReference>
<organism evidence="1">
    <name type="scientific">Solanum chilense</name>
    <name type="common">Tomato</name>
    <name type="synonym">Lycopersicon chilense</name>
    <dbReference type="NCBI Taxonomy" id="4083"/>
    <lineage>
        <taxon>Eukaryota</taxon>
        <taxon>Viridiplantae</taxon>
        <taxon>Streptophyta</taxon>
        <taxon>Embryophyta</taxon>
        <taxon>Tracheophyta</taxon>
        <taxon>Spermatophyta</taxon>
        <taxon>Magnoliopsida</taxon>
        <taxon>eudicotyledons</taxon>
        <taxon>Gunneridae</taxon>
        <taxon>Pentapetalae</taxon>
        <taxon>asterids</taxon>
        <taxon>lamiids</taxon>
        <taxon>Solanales</taxon>
        <taxon>Solanaceae</taxon>
        <taxon>Solanoideae</taxon>
        <taxon>Solaneae</taxon>
        <taxon>Solanum</taxon>
        <taxon>Solanum subgen. Lycopersicon</taxon>
    </lineage>
</organism>
<proteinExistence type="predicted"/>